<comment type="catalytic activity">
    <reaction evidence="6">
        <text>octanoyl-[ACP] + L-lysyl-[protein] = N(6)-octanoyl-L-lysyl-[protein] + holo-[ACP] + H(+)</text>
        <dbReference type="Rhea" id="RHEA:17665"/>
        <dbReference type="Rhea" id="RHEA-COMP:9636"/>
        <dbReference type="Rhea" id="RHEA-COMP:9685"/>
        <dbReference type="Rhea" id="RHEA-COMP:9752"/>
        <dbReference type="Rhea" id="RHEA-COMP:9928"/>
        <dbReference type="ChEBI" id="CHEBI:15378"/>
        <dbReference type="ChEBI" id="CHEBI:29969"/>
        <dbReference type="ChEBI" id="CHEBI:64479"/>
        <dbReference type="ChEBI" id="CHEBI:78463"/>
        <dbReference type="ChEBI" id="CHEBI:78809"/>
        <dbReference type="EC" id="2.3.1.181"/>
    </reaction>
</comment>
<feature type="binding site" evidence="6">
    <location>
        <begin position="164"/>
        <end position="166"/>
    </location>
    <ligand>
        <name>substrate</name>
    </ligand>
</feature>
<feature type="domain" description="BPL/LPL catalytic" evidence="8">
    <location>
        <begin position="58"/>
        <end position="233"/>
    </location>
</feature>
<evidence type="ECO:0000313" key="10">
    <source>
        <dbReference type="Proteomes" id="UP000260351"/>
    </source>
</evidence>
<evidence type="ECO:0000256" key="1">
    <source>
        <dbReference type="ARBA" id="ARBA00004821"/>
    </source>
</evidence>
<comment type="miscellaneous">
    <text evidence="6">In the reaction, the free carboxyl group of octanoic acid is attached via an amide linkage to the epsilon-amino group of a specific lysine residue of lipoyl domains of lipoate-dependent enzymes.</text>
</comment>
<keyword evidence="3 6" id="KW-0808">Transferase</keyword>
<dbReference type="SUPFAM" id="SSF55681">
    <property type="entry name" value="Class II aaRS and biotin synthetases"/>
    <property type="match status" value="1"/>
</dbReference>
<evidence type="ECO:0000256" key="5">
    <source>
        <dbReference type="ARBA" id="ARBA00024732"/>
    </source>
</evidence>
<dbReference type="InterPro" id="IPR020605">
    <property type="entry name" value="Octanoyltransferase_CS"/>
</dbReference>
<dbReference type="GO" id="GO:0005737">
    <property type="term" value="C:cytoplasm"/>
    <property type="evidence" value="ECO:0007669"/>
    <property type="project" value="UniProtKB-SubCell"/>
</dbReference>
<evidence type="ECO:0000259" key="8">
    <source>
        <dbReference type="PROSITE" id="PS51733"/>
    </source>
</evidence>
<gene>
    <name evidence="6 9" type="primary">lipB</name>
    <name evidence="9" type="ORF">DZC52_05765</name>
</gene>
<dbReference type="PROSITE" id="PS01313">
    <property type="entry name" value="LIPB"/>
    <property type="match status" value="1"/>
</dbReference>
<evidence type="ECO:0000256" key="2">
    <source>
        <dbReference type="ARBA" id="ARBA00022490"/>
    </source>
</evidence>
<evidence type="ECO:0000313" key="9">
    <source>
        <dbReference type="EMBL" id="RFF31093.1"/>
    </source>
</evidence>
<dbReference type="PROSITE" id="PS51733">
    <property type="entry name" value="BPL_LPL_CATALYTIC"/>
    <property type="match status" value="1"/>
</dbReference>
<keyword evidence="2 6" id="KW-0963">Cytoplasm</keyword>
<dbReference type="FunFam" id="3.30.930.10:FF:000020">
    <property type="entry name" value="Octanoyltransferase"/>
    <property type="match status" value="1"/>
</dbReference>
<dbReference type="PANTHER" id="PTHR10993:SF7">
    <property type="entry name" value="LIPOYLTRANSFERASE 2, MITOCHONDRIAL-RELATED"/>
    <property type="match status" value="1"/>
</dbReference>
<feature type="binding site" evidence="6">
    <location>
        <begin position="97"/>
        <end position="104"/>
    </location>
    <ligand>
        <name>substrate</name>
    </ligand>
</feature>
<dbReference type="NCBIfam" id="TIGR00214">
    <property type="entry name" value="lipB"/>
    <property type="match status" value="1"/>
</dbReference>
<dbReference type="Pfam" id="PF21948">
    <property type="entry name" value="LplA-B_cat"/>
    <property type="match status" value="1"/>
</dbReference>
<sequence>MTENKGSGFRFQGSGTAPGRRGGPAEVPGSDLTVRHLGRQPYEPVWAAMRDFTDSRDEATGDELWLVEHDPVFTQGLAGKPEHLLNPGDIPIVQTDRGGQVTYHGPGQVVAYPLLDLERKGVSVRCLVDRLEQAVIDVLAGLDVAGGRQEGAPGVFVGASKIASIGLKVRRGRTYHGLAFNIDMDLAPFSLINPCGFSGLTMTQVVDQVGRADWDDMAGRLLTAFCKLMGYHAVKGERPAIDARQTSTARSGHS</sequence>
<dbReference type="CDD" id="cd16444">
    <property type="entry name" value="LipB"/>
    <property type="match status" value="1"/>
</dbReference>
<dbReference type="PANTHER" id="PTHR10993">
    <property type="entry name" value="OCTANOYLTRANSFERASE"/>
    <property type="match status" value="1"/>
</dbReference>
<dbReference type="InterPro" id="IPR000544">
    <property type="entry name" value="Octanoyltransferase"/>
</dbReference>
<protein>
    <recommendedName>
        <fullName evidence="6">Octanoyltransferase</fullName>
        <ecNumber evidence="6">2.3.1.181</ecNumber>
    </recommendedName>
    <alternativeName>
        <fullName evidence="6">Lipoate-protein ligase B</fullName>
    </alternativeName>
    <alternativeName>
        <fullName evidence="6">Lipoyl/octanoyl transferase</fullName>
    </alternativeName>
    <alternativeName>
        <fullName evidence="6">Octanoyl-[acyl-carrier-protein]-protein N-octanoyltransferase</fullName>
    </alternativeName>
</protein>
<comment type="function">
    <text evidence="5 6">Catalyzes the transfer of endogenously produced octanoic acid from octanoyl-acyl-carrier-protein onto the lipoyl domains of lipoate-dependent enzymes. Lipoyl-ACP can also act as a substrate although octanoyl-ACP is likely to be the physiological substrate.</text>
</comment>
<dbReference type="InterPro" id="IPR004143">
    <property type="entry name" value="BPL_LPL_catalytic"/>
</dbReference>
<evidence type="ECO:0000256" key="6">
    <source>
        <dbReference type="HAMAP-Rule" id="MF_00013"/>
    </source>
</evidence>
<feature type="site" description="Lowers pKa of active site Cys" evidence="6">
    <location>
        <position position="161"/>
    </location>
</feature>
<keyword evidence="10" id="KW-1185">Reference proteome</keyword>
<dbReference type="InterPro" id="IPR045864">
    <property type="entry name" value="aa-tRNA-synth_II/BPL/LPL"/>
</dbReference>
<proteinExistence type="inferred from homology"/>
<dbReference type="Proteomes" id="UP000260351">
    <property type="component" value="Unassembled WGS sequence"/>
</dbReference>
<dbReference type="GO" id="GO:0033819">
    <property type="term" value="F:lipoyl(octanoyl) transferase activity"/>
    <property type="evidence" value="ECO:0007669"/>
    <property type="project" value="UniProtKB-EC"/>
</dbReference>
<comment type="similarity">
    <text evidence="6">Belongs to the LipB family.</text>
</comment>
<dbReference type="UniPathway" id="UPA00538">
    <property type="reaction ID" value="UER00592"/>
</dbReference>
<organism evidence="9 10">
    <name type="scientific">Wenzhouxiangella sediminis</name>
    <dbReference type="NCBI Taxonomy" id="1792836"/>
    <lineage>
        <taxon>Bacteria</taxon>
        <taxon>Pseudomonadati</taxon>
        <taxon>Pseudomonadota</taxon>
        <taxon>Gammaproteobacteria</taxon>
        <taxon>Chromatiales</taxon>
        <taxon>Wenzhouxiangellaceae</taxon>
        <taxon>Wenzhouxiangella</taxon>
    </lineage>
</organism>
<name>A0A3E1KAC4_9GAMM</name>
<feature type="binding site" evidence="6">
    <location>
        <begin position="177"/>
        <end position="179"/>
    </location>
    <ligand>
        <name>substrate</name>
    </ligand>
</feature>
<dbReference type="OrthoDB" id="9787061at2"/>
<comment type="caution">
    <text evidence="9">The sequence shown here is derived from an EMBL/GenBank/DDBJ whole genome shotgun (WGS) entry which is preliminary data.</text>
</comment>
<comment type="subcellular location">
    <subcellularLocation>
        <location evidence="6">Cytoplasm</location>
    </subcellularLocation>
</comment>
<dbReference type="EMBL" id="QUZK01000023">
    <property type="protein sequence ID" value="RFF31093.1"/>
    <property type="molecule type" value="Genomic_DNA"/>
</dbReference>
<evidence type="ECO:0000256" key="3">
    <source>
        <dbReference type="ARBA" id="ARBA00022679"/>
    </source>
</evidence>
<feature type="active site" description="Acyl-thioester intermediate" evidence="6">
    <location>
        <position position="195"/>
    </location>
</feature>
<dbReference type="EC" id="2.3.1.181" evidence="6"/>
<evidence type="ECO:0000256" key="7">
    <source>
        <dbReference type="SAM" id="MobiDB-lite"/>
    </source>
</evidence>
<accession>A0A3E1KAC4</accession>
<comment type="pathway">
    <text evidence="1 6">Protein modification; protein lipoylation via endogenous pathway; protein N(6)-(lipoyl)lysine from octanoyl-[acyl-carrier-protein]: step 1/2.</text>
</comment>
<dbReference type="NCBIfam" id="NF010922">
    <property type="entry name" value="PRK14342.1"/>
    <property type="match status" value="1"/>
</dbReference>
<reference evidence="9 10" key="1">
    <citation type="submission" date="2018-08" db="EMBL/GenBank/DDBJ databases">
        <title>Wenzhouxiangella salilacus sp. nov., a novel bacterium isolated from a saline lake in Xinjiang Province, China.</title>
        <authorList>
            <person name="Han S."/>
        </authorList>
    </citation>
    <scope>NUCLEOTIDE SEQUENCE [LARGE SCALE GENOMIC DNA]</scope>
    <source>
        <strain evidence="9 10">XDB06</strain>
    </source>
</reference>
<dbReference type="RefSeq" id="WP_116650172.1">
    <property type="nucleotide sequence ID" value="NZ_QUZK01000023.1"/>
</dbReference>
<dbReference type="GO" id="GO:0009249">
    <property type="term" value="P:protein lipoylation"/>
    <property type="evidence" value="ECO:0007669"/>
    <property type="project" value="InterPro"/>
</dbReference>
<feature type="region of interest" description="Disordered" evidence="7">
    <location>
        <begin position="1"/>
        <end position="32"/>
    </location>
</feature>
<dbReference type="HAMAP" id="MF_00013">
    <property type="entry name" value="LipB"/>
    <property type="match status" value="1"/>
</dbReference>
<keyword evidence="4 6" id="KW-0012">Acyltransferase</keyword>
<evidence type="ECO:0000256" key="4">
    <source>
        <dbReference type="ARBA" id="ARBA00023315"/>
    </source>
</evidence>
<dbReference type="Gene3D" id="3.30.930.10">
    <property type="entry name" value="Bira Bifunctional Protein, Domain 2"/>
    <property type="match status" value="1"/>
</dbReference>
<dbReference type="AlphaFoldDB" id="A0A3E1KAC4"/>